<organism evidence="2 3">
    <name type="scientific">Actinomadura livida</name>
    <dbReference type="NCBI Taxonomy" id="79909"/>
    <lineage>
        <taxon>Bacteria</taxon>
        <taxon>Bacillati</taxon>
        <taxon>Actinomycetota</taxon>
        <taxon>Actinomycetes</taxon>
        <taxon>Streptosporangiales</taxon>
        <taxon>Thermomonosporaceae</taxon>
        <taxon>Actinomadura</taxon>
    </lineage>
</organism>
<comment type="caution">
    <text evidence="2">The sequence shown here is derived from an EMBL/GenBank/DDBJ whole genome shotgun (WGS) entry which is preliminary data.</text>
</comment>
<reference evidence="1" key="1">
    <citation type="journal article" date="2014" name="Int. J. Syst. Evol. Microbiol.">
        <title>Complete genome of a new Firmicutes species belonging to the dominant human colonic microbiota ('Ruminococcus bicirculans') reveals two chromosomes and a selective capacity to utilize plant glucans.</title>
        <authorList>
            <consortium name="NISC Comparative Sequencing Program"/>
            <person name="Wegmann U."/>
            <person name="Louis P."/>
            <person name="Goesmann A."/>
            <person name="Henrissat B."/>
            <person name="Duncan S.H."/>
            <person name="Flint H.J."/>
        </authorList>
    </citation>
    <scope>NUCLEOTIDE SEQUENCE</scope>
    <source>
        <strain evidence="1">JCM 10667</strain>
    </source>
</reference>
<dbReference type="EMBL" id="JACHMV010000001">
    <property type="protein sequence ID" value="MBB4777822.1"/>
    <property type="molecule type" value="Genomic_DNA"/>
</dbReference>
<sequence length="135" mass="14921">MTAPLKAGPGRDWADAFAAASNDDPEIQAHGKYFTCTYLLDATDRSYAIKVESGRVTEVTTDPGPLDVPYQFAIRASTDTWRGFGEPVPAPMHHGIWAASFQRDMRLEGDILVLMQNLRCITRQIELLRVVGSPV</sequence>
<accession>A0A7W7IIQ2</accession>
<dbReference type="InterPro" id="IPR036527">
    <property type="entry name" value="SCP2_sterol-bd_dom_sf"/>
</dbReference>
<dbReference type="RefSeq" id="WP_184888540.1">
    <property type="nucleotide sequence ID" value="NZ_BAAAHD010000010.1"/>
</dbReference>
<reference evidence="2 3" key="3">
    <citation type="submission" date="2020-08" db="EMBL/GenBank/DDBJ databases">
        <title>Sequencing the genomes of 1000 actinobacteria strains.</title>
        <authorList>
            <person name="Klenk H.-P."/>
        </authorList>
    </citation>
    <scope>NUCLEOTIDE SEQUENCE [LARGE SCALE GENOMIC DNA]</scope>
    <source>
        <strain evidence="2 3">DSM 44772</strain>
    </source>
</reference>
<dbReference type="Proteomes" id="UP001501427">
    <property type="component" value="Unassembled WGS sequence"/>
</dbReference>
<evidence type="ECO:0008006" key="5">
    <source>
        <dbReference type="Google" id="ProtNLM"/>
    </source>
</evidence>
<dbReference type="AlphaFoldDB" id="A0A7W7IIQ2"/>
<dbReference type="EMBL" id="BAAAHD010000010">
    <property type="protein sequence ID" value="GAA0552018.1"/>
    <property type="molecule type" value="Genomic_DNA"/>
</dbReference>
<protein>
    <recommendedName>
        <fullName evidence="5">SCP2 domain-containing protein</fullName>
    </recommendedName>
</protein>
<dbReference type="SUPFAM" id="SSF55718">
    <property type="entry name" value="SCP-like"/>
    <property type="match status" value="1"/>
</dbReference>
<gene>
    <name evidence="2" type="ORF">F4557_006240</name>
    <name evidence="1" type="ORF">GCM10009546_12600</name>
</gene>
<dbReference type="Proteomes" id="UP000549343">
    <property type="component" value="Unassembled WGS sequence"/>
</dbReference>
<reference evidence="4" key="2">
    <citation type="journal article" date="2019" name="Int. J. Syst. Evol. Microbiol.">
        <title>The Global Catalogue of Microorganisms (GCM) 10K type strain sequencing project: providing services to taxonomists for standard genome sequencing and annotation.</title>
        <authorList>
            <consortium name="The Broad Institute Genomics Platform"/>
            <consortium name="The Broad Institute Genome Sequencing Center for Infectious Disease"/>
            <person name="Wu L."/>
            <person name="Ma J."/>
        </authorList>
    </citation>
    <scope>NUCLEOTIDE SEQUENCE [LARGE SCALE GENOMIC DNA]</scope>
    <source>
        <strain evidence="4">JCM 10667</strain>
    </source>
</reference>
<dbReference type="Gene3D" id="3.30.1050.10">
    <property type="entry name" value="SCP2 sterol-binding domain"/>
    <property type="match status" value="1"/>
</dbReference>
<evidence type="ECO:0000313" key="4">
    <source>
        <dbReference type="Proteomes" id="UP001501427"/>
    </source>
</evidence>
<reference evidence="1" key="4">
    <citation type="submission" date="2023-12" db="EMBL/GenBank/DDBJ databases">
        <authorList>
            <person name="Sun Q."/>
            <person name="Inoue M."/>
        </authorList>
    </citation>
    <scope>NUCLEOTIDE SEQUENCE</scope>
    <source>
        <strain evidence="1">JCM 10667</strain>
    </source>
</reference>
<proteinExistence type="predicted"/>
<evidence type="ECO:0000313" key="1">
    <source>
        <dbReference type="EMBL" id="GAA0552018.1"/>
    </source>
</evidence>
<name>A0A7W7IIQ2_9ACTN</name>
<evidence type="ECO:0000313" key="2">
    <source>
        <dbReference type="EMBL" id="MBB4777822.1"/>
    </source>
</evidence>
<keyword evidence="4" id="KW-1185">Reference proteome</keyword>
<evidence type="ECO:0000313" key="3">
    <source>
        <dbReference type="Proteomes" id="UP000549343"/>
    </source>
</evidence>